<protein>
    <recommendedName>
        <fullName evidence="4">Outer membrane protein beta-barrel domain-containing protein</fullName>
    </recommendedName>
</protein>
<dbReference type="EMBL" id="VZCB01000035">
    <property type="protein sequence ID" value="MQN80097.1"/>
    <property type="molecule type" value="Genomic_DNA"/>
</dbReference>
<name>A0A6G1TY41_9BACT</name>
<sequence length="690" mass="78788">MKELLLLTLLASSATVSAQEVDSVKTQHIKEVVVTAKNHVAIKDGVSYTPTPEERKSSSNYSALLARMMVAGLRVDEFTNKVETNWGKEVHFFINGFEASDWEVKTLRPKEVARVEFLQSPSEAKYKNYQAVVNFVLREYKYGGYVMAEANQSFGNYDSGDYDVAGKLKKGHMTYQAIVGAYYKNAHEIRGNRNITYTYNDASTLNKKVDYEQVEKQRIYSTGISARYDSNNLIWLVQAGVKYNKTPDIYTRQDIRYNESEETSSVSDATSQSLTPYVSSQFYLEGLPHRAYVYGGLSFSYNHNKGSEDYQLMESEGQSIINGTRENAYLPSLWLGYGLPVYKQNYLVFTAQLNSEIYRTNYYGTADTYQKLVNSYYSFDLNYNHKFSNKWSGSLKMSIPVQSYKVQDETTMTKAYINGGMTLSGRFDEKHSVYVQANITQSSINPTYYNTVVRQDDEVTGSKGNADLKTVRQAYALLSYTWMPSNLFSLNSSFSWDNIINDIVPYWHEINGLMVKEMINSGSFNPIYINVTPSLNLAHGKIRLSSKISYVHEWHSGLFHINNGYWGLYPTLYCRLGKFWAVNLNYAYSSGEGYMRGSSNLTRFSDNLKLGLQYTKGNLFVKLQVNSLILKNGNTKSWLISDYIDSYSYQSRPWDRRYVSLSASYTLDYGKKINHGSNLRFNGTTKTSVL</sequence>
<evidence type="ECO:0000313" key="3">
    <source>
        <dbReference type="Proteomes" id="UP000480425"/>
    </source>
</evidence>
<evidence type="ECO:0008006" key="4">
    <source>
        <dbReference type="Google" id="ProtNLM"/>
    </source>
</evidence>
<dbReference type="AlphaFoldDB" id="A0A6G1TY41"/>
<evidence type="ECO:0000256" key="1">
    <source>
        <dbReference type="SAM" id="SignalP"/>
    </source>
</evidence>
<comment type="caution">
    <text evidence="2">The sequence shown here is derived from an EMBL/GenBank/DDBJ whole genome shotgun (WGS) entry which is preliminary data.</text>
</comment>
<organism evidence="2 3">
    <name type="scientific">Segatella copri</name>
    <dbReference type="NCBI Taxonomy" id="165179"/>
    <lineage>
        <taxon>Bacteria</taxon>
        <taxon>Pseudomonadati</taxon>
        <taxon>Bacteroidota</taxon>
        <taxon>Bacteroidia</taxon>
        <taxon>Bacteroidales</taxon>
        <taxon>Prevotellaceae</taxon>
        <taxon>Segatella</taxon>
    </lineage>
</organism>
<dbReference type="RefSeq" id="WP_153122364.1">
    <property type="nucleotide sequence ID" value="NZ_VZCB01000035.1"/>
</dbReference>
<dbReference type="SUPFAM" id="SSF56935">
    <property type="entry name" value="Porins"/>
    <property type="match status" value="1"/>
</dbReference>
<reference evidence="2 3" key="1">
    <citation type="submission" date="2019-09" db="EMBL/GenBank/DDBJ databases">
        <title>Distinct polysaccharide growth profiles of human intestinal Prevotella copri isolates.</title>
        <authorList>
            <person name="Fehlner-Peach H."/>
            <person name="Magnabosco C."/>
            <person name="Raghavan V."/>
            <person name="Scher J.U."/>
            <person name="Tett A."/>
            <person name="Cox L.M."/>
            <person name="Gottsegen C."/>
            <person name="Watters A."/>
            <person name="Wiltshire- Gordon J.D."/>
            <person name="Segata N."/>
            <person name="Bonneau R."/>
            <person name="Littman D.R."/>
        </authorList>
    </citation>
    <scope>NUCLEOTIDE SEQUENCE [LARGE SCALE GENOMIC DNA]</scope>
    <source>
        <strain evidence="3">iA622</strain>
    </source>
</reference>
<dbReference type="OrthoDB" id="1096970at2"/>
<proteinExistence type="predicted"/>
<accession>A0A6G1TY41</accession>
<dbReference type="Proteomes" id="UP000480425">
    <property type="component" value="Unassembled WGS sequence"/>
</dbReference>
<feature type="signal peptide" evidence="1">
    <location>
        <begin position="1"/>
        <end position="18"/>
    </location>
</feature>
<gene>
    <name evidence="2" type="ORF">F7D73_03825</name>
</gene>
<evidence type="ECO:0000313" key="2">
    <source>
        <dbReference type="EMBL" id="MQN80097.1"/>
    </source>
</evidence>
<feature type="chain" id="PRO_5026355784" description="Outer membrane protein beta-barrel domain-containing protein" evidence="1">
    <location>
        <begin position="19"/>
        <end position="690"/>
    </location>
</feature>
<keyword evidence="1" id="KW-0732">Signal</keyword>